<proteinExistence type="predicted"/>
<sequence length="220" mass="24239">MLFPKASLFIRVYRESIMITSRATKSSETSKFQNKCMFIWLMVLSVLLIAVLAALIAIGFKLYKTNCTCNNEADKVAVGKRSNNNTAAFVPPVQGILPSYLNWTSLSTSNTNINTASPGTVSQINLSAIGVPQDATEVFVYAVGATGSSYPNDAVGEIEVYSHVSMKQYVHMHSYNSNDWSYNSDNLWVPIGKNRILCGKYVGPAINGNRYARIKVIGYR</sequence>
<accession>A0A1X7US51</accession>
<keyword evidence="1" id="KW-0472">Membrane</keyword>
<keyword evidence="1" id="KW-0812">Transmembrane</keyword>
<keyword evidence="1" id="KW-1133">Transmembrane helix</keyword>
<dbReference type="AlphaFoldDB" id="A0A1X7US51"/>
<dbReference type="InParanoid" id="A0A1X7US51"/>
<feature type="transmembrane region" description="Helical" evidence="1">
    <location>
        <begin position="38"/>
        <end position="60"/>
    </location>
</feature>
<reference evidence="2" key="1">
    <citation type="submission" date="2017-05" db="UniProtKB">
        <authorList>
            <consortium name="EnsemblMetazoa"/>
        </authorList>
    </citation>
    <scope>IDENTIFICATION</scope>
</reference>
<dbReference type="EnsemblMetazoa" id="Aqu2.1.30212_001">
    <property type="protein sequence ID" value="Aqu2.1.30212_001"/>
    <property type="gene ID" value="Aqu2.1.30212"/>
</dbReference>
<evidence type="ECO:0000256" key="1">
    <source>
        <dbReference type="SAM" id="Phobius"/>
    </source>
</evidence>
<organism evidence="2">
    <name type="scientific">Amphimedon queenslandica</name>
    <name type="common">Sponge</name>
    <dbReference type="NCBI Taxonomy" id="400682"/>
    <lineage>
        <taxon>Eukaryota</taxon>
        <taxon>Metazoa</taxon>
        <taxon>Porifera</taxon>
        <taxon>Demospongiae</taxon>
        <taxon>Heteroscleromorpha</taxon>
        <taxon>Haplosclerida</taxon>
        <taxon>Niphatidae</taxon>
        <taxon>Amphimedon</taxon>
    </lineage>
</organism>
<evidence type="ECO:0000313" key="2">
    <source>
        <dbReference type="EnsemblMetazoa" id="Aqu2.1.30212_001"/>
    </source>
</evidence>
<name>A0A1X7US51_AMPQE</name>
<protein>
    <submittedName>
        <fullName evidence="2">Uncharacterized protein</fullName>
    </submittedName>
</protein>